<evidence type="ECO:0000313" key="2">
    <source>
        <dbReference type="Proteomes" id="UP000183832"/>
    </source>
</evidence>
<protein>
    <submittedName>
        <fullName evidence="1">CLUMA_CG007590, isoform A</fullName>
    </submittedName>
</protein>
<gene>
    <name evidence="1" type="ORF">CLUMA_CG007590</name>
</gene>
<evidence type="ECO:0000313" key="1">
    <source>
        <dbReference type="EMBL" id="CRK94067.1"/>
    </source>
</evidence>
<accession>A0A1J1I1I2</accession>
<sequence>MEMKVLGNSHPCRYSGTYFDHDVISQVPLKSIGVKNFVCAETKHPDYPHVINNAIFHFESTDIAHKFTENLLT</sequence>
<dbReference type="AlphaFoldDB" id="A0A1J1I1I2"/>
<proteinExistence type="predicted"/>
<name>A0A1J1I1I2_9DIPT</name>
<organism evidence="1 2">
    <name type="scientific">Clunio marinus</name>
    <dbReference type="NCBI Taxonomy" id="568069"/>
    <lineage>
        <taxon>Eukaryota</taxon>
        <taxon>Metazoa</taxon>
        <taxon>Ecdysozoa</taxon>
        <taxon>Arthropoda</taxon>
        <taxon>Hexapoda</taxon>
        <taxon>Insecta</taxon>
        <taxon>Pterygota</taxon>
        <taxon>Neoptera</taxon>
        <taxon>Endopterygota</taxon>
        <taxon>Diptera</taxon>
        <taxon>Nematocera</taxon>
        <taxon>Chironomoidea</taxon>
        <taxon>Chironomidae</taxon>
        <taxon>Clunio</taxon>
    </lineage>
</organism>
<dbReference type="Proteomes" id="UP000183832">
    <property type="component" value="Unassembled WGS sequence"/>
</dbReference>
<dbReference type="EMBL" id="CVRI01000038">
    <property type="protein sequence ID" value="CRK94067.1"/>
    <property type="molecule type" value="Genomic_DNA"/>
</dbReference>
<reference evidence="1 2" key="1">
    <citation type="submission" date="2015-04" db="EMBL/GenBank/DDBJ databases">
        <authorList>
            <person name="Syromyatnikov M.Y."/>
            <person name="Popov V.N."/>
        </authorList>
    </citation>
    <scope>NUCLEOTIDE SEQUENCE [LARGE SCALE GENOMIC DNA]</scope>
</reference>
<keyword evidence="2" id="KW-1185">Reference proteome</keyword>